<dbReference type="GO" id="GO:0006002">
    <property type="term" value="P:fructose 6-phosphate metabolic process"/>
    <property type="evidence" value="ECO:0007669"/>
    <property type="project" value="TreeGrafter"/>
</dbReference>
<proteinExistence type="predicted"/>
<dbReference type="Gene3D" id="3.40.50.10490">
    <property type="entry name" value="Glucose-6-phosphate isomerase like protein, domain 1"/>
    <property type="match status" value="2"/>
</dbReference>
<organism evidence="3 4">
    <name type="scientific">Clostridium porci</name>
    <dbReference type="NCBI Taxonomy" id="2605778"/>
    <lineage>
        <taxon>Bacteria</taxon>
        <taxon>Bacillati</taxon>
        <taxon>Bacillota</taxon>
        <taxon>Clostridia</taxon>
        <taxon>Eubacteriales</taxon>
        <taxon>Clostridiaceae</taxon>
        <taxon>Clostridium</taxon>
    </lineage>
</organism>
<dbReference type="PANTHER" id="PTHR10937">
    <property type="entry name" value="GLUCOSAMINE--FRUCTOSE-6-PHOSPHATE AMINOTRANSFERASE, ISOMERIZING"/>
    <property type="match status" value="1"/>
</dbReference>
<dbReference type="InterPro" id="IPR046348">
    <property type="entry name" value="SIS_dom_sf"/>
</dbReference>
<dbReference type="EMBL" id="VUMD01000002">
    <property type="protein sequence ID" value="MSS35465.1"/>
    <property type="molecule type" value="Genomic_DNA"/>
</dbReference>
<evidence type="ECO:0000313" key="3">
    <source>
        <dbReference type="EMBL" id="MSS35465.1"/>
    </source>
</evidence>
<reference evidence="3 4" key="1">
    <citation type="submission" date="2019-08" db="EMBL/GenBank/DDBJ databases">
        <title>In-depth cultivation of the pig gut microbiome towards novel bacterial diversity and tailored functional studies.</title>
        <authorList>
            <person name="Wylensek D."/>
            <person name="Hitch T.C.A."/>
            <person name="Clavel T."/>
        </authorList>
    </citation>
    <scope>NUCLEOTIDE SEQUENCE [LARGE SCALE GENOMIC DNA]</scope>
    <source>
        <strain evidence="3 4">WCA-389-WT-23D1</strain>
    </source>
</reference>
<dbReference type="CDD" id="cd05008">
    <property type="entry name" value="SIS_GlmS_GlmD_1"/>
    <property type="match status" value="1"/>
</dbReference>
<dbReference type="PANTHER" id="PTHR10937:SF17">
    <property type="entry name" value="GLUCOSAMINE-FRUCTOSE-6-PHOSPHATE AMINOTRANSFERASE"/>
    <property type="match status" value="1"/>
</dbReference>
<protein>
    <submittedName>
        <fullName evidence="3">SIS domain-containing protein</fullName>
    </submittedName>
</protein>
<dbReference type="InterPro" id="IPR001347">
    <property type="entry name" value="SIS_dom"/>
</dbReference>
<comment type="caution">
    <text evidence="3">The sequence shown here is derived from an EMBL/GenBank/DDBJ whole genome shotgun (WGS) entry which is preliminary data.</text>
</comment>
<keyword evidence="1" id="KW-0677">Repeat</keyword>
<evidence type="ECO:0000313" key="4">
    <source>
        <dbReference type="Proteomes" id="UP000429958"/>
    </source>
</evidence>
<dbReference type="CDD" id="cd05009">
    <property type="entry name" value="SIS_GlmS_GlmD_2"/>
    <property type="match status" value="1"/>
</dbReference>
<dbReference type="InterPro" id="IPR035466">
    <property type="entry name" value="GlmS/AgaS_SIS"/>
</dbReference>
<dbReference type="SUPFAM" id="SSF53697">
    <property type="entry name" value="SIS domain"/>
    <property type="match status" value="1"/>
</dbReference>
<dbReference type="GO" id="GO:0097367">
    <property type="term" value="F:carbohydrate derivative binding"/>
    <property type="evidence" value="ECO:0007669"/>
    <property type="project" value="InterPro"/>
</dbReference>
<dbReference type="PROSITE" id="PS51464">
    <property type="entry name" value="SIS"/>
    <property type="match status" value="1"/>
</dbReference>
<accession>A0A7X2NIS4</accession>
<dbReference type="RefSeq" id="WP_154470880.1">
    <property type="nucleotide sequence ID" value="NZ_VUMD01000002.1"/>
</dbReference>
<dbReference type="AlphaFoldDB" id="A0A7X2NIS4"/>
<sequence>MKQTVIGNIKSQPEVLKGTLERQSVFVDPFVEIFKKHDIRKVFFFGSGTSYNVSHIAAYYFKQIVDIDASAQYPTVYKNYEKADWTGMLQKEQILFVGISQSGTSVSTCEVMKHARENGYLTLAITSNLNSKITELAETSVLLTVGDELTPPETKGYTVSVLSVYLWAIAVAKEKGIYSEIQYEKALAETKALIDNFQTVVEESEAWYDRNKVSIANSNRLYVMGYGIDYGSMLEGVLKIGEMLRLPIAGYEIEEFTHGPTMALNGTHTLFMIGSDEAEYRRMLQFRSVFMKYTSRIHVITCKDMEDTDDRDVVFSIKTNKYLAPLMYTVPFQFVAAKGAKEIHIDTGIDPFQEPLAHYPKEAK</sequence>
<feature type="domain" description="SIS" evidence="2">
    <location>
        <begin position="30"/>
        <end position="177"/>
    </location>
</feature>
<dbReference type="Pfam" id="PF01380">
    <property type="entry name" value="SIS"/>
    <property type="match status" value="2"/>
</dbReference>
<keyword evidence="4" id="KW-1185">Reference proteome</keyword>
<dbReference type="GO" id="GO:0004360">
    <property type="term" value="F:glutamine-fructose-6-phosphate transaminase (isomerizing) activity"/>
    <property type="evidence" value="ECO:0007669"/>
    <property type="project" value="TreeGrafter"/>
</dbReference>
<dbReference type="GO" id="GO:0006047">
    <property type="term" value="P:UDP-N-acetylglucosamine metabolic process"/>
    <property type="evidence" value="ECO:0007669"/>
    <property type="project" value="TreeGrafter"/>
</dbReference>
<dbReference type="GO" id="GO:0006487">
    <property type="term" value="P:protein N-linked glycosylation"/>
    <property type="evidence" value="ECO:0007669"/>
    <property type="project" value="TreeGrafter"/>
</dbReference>
<evidence type="ECO:0000256" key="1">
    <source>
        <dbReference type="ARBA" id="ARBA00022737"/>
    </source>
</evidence>
<evidence type="ECO:0000259" key="2">
    <source>
        <dbReference type="PROSITE" id="PS51464"/>
    </source>
</evidence>
<dbReference type="Proteomes" id="UP000429958">
    <property type="component" value="Unassembled WGS sequence"/>
</dbReference>
<name>A0A7X2NIS4_9CLOT</name>
<dbReference type="InterPro" id="IPR035490">
    <property type="entry name" value="GlmS/FrlB_SIS"/>
</dbReference>
<gene>
    <name evidence="3" type="ORF">FYJ39_02430</name>
</gene>